<organism evidence="3 4">
    <name type="scientific">Desmophyllum pertusum</name>
    <dbReference type="NCBI Taxonomy" id="174260"/>
    <lineage>
        <taxon>Eukaryota</taxon>
        <taxon>Metazoa</taxon>
        <taxon>Cnidaria</taxon>
        <taxon>Anthozoa</taxon>
        <taxon>Hexacorallia</taxon>
        <taxon>Scleractinia</taxon>
        <taxon>Caryophylliina</taxon>
        <taxon>Caryophylliidae</taxon>
        <taxon>Desmophyllum</taxon>
    </lineage>
</organism>
<evidence type="ECO:0000313" key="4">
    <source>
        <dbReference type="Proteomes" id="UP001163046"/>
    </source>
</evidence>
<dbReference type="AlphaFoldDB" id="A0A9W9YYV9"/>
<keyword evidence="4" id="KW-1185">Reference proteome</keyword>
<accession>A0A9W9YYV9</accession>
<evidence type="ECO:0000256" key="2">
    <source>
        <dbReference type="SAM" id="MobiDB-lite"/>
    </source>
</evidence>
<proteinExistence type="predicted"/>
<dbReference type="Proteomes" id="UP001163046">
    <property type="component" value="Unassembled WGS sequence"/>
</dbReference>
<sequence>MDQIGKQSTAQTLLEQLDEAEEEGAEGHGLQQENNDELREQSSSQILRFHEGQNQTCSRCQDLEMELEDSRTEVKAEQNKTKQLQLKHNEEMQTRECDQVMAERNRLSSENELLRKEVNEWQLKCKYLQEKITKARTS</sequence>
<dbReference type="EMBL" id="MU826840">
    <property type="protein sequence ID" value="KAJ7371901.1"/>
    <property type="molecule type" value="Genomic_DNA"/>
</dbReference>
<evidence type="ECO:0000256" key="1">
    <source>
        <dbReference type="SAM" id="Coils"/>
    </source>
</evidence>
<reference evidence="3" key="1">
    <citation type="submission" date="2023-01" db="EMBL/GenBank/DDBJ databases">
        <title>Genome assembly of the deep-sea coral Lophelia pertusa.</title>
        <authorList>
            <person name="Herrera S."/>
            <person name="Cordes E."/>
        </authorList>
    </citation>
    <scope>NUCLEOTIDE SEQUENCE</scope>
    <source>
        <strain evidence="3">USNM1676648</strain>
        <tissue evidence="3">Polyp</tissue>
    </source>
</reference>
<protein>
    <submittedName>
        <fullName evidence="3">Uncharacterized protein</fullName>
    </submittedName>
</protein>
<gene>
    <name evidence="3" type="ORF">OS493_021998</name>
</gene>
<name>A0A9W9YYV9_9CNID</name>
<comment type="caution">
    <text evidence="3">The sequence shown here is derived from an EMBL/GenBank/DDBJ whole genome shotgun (WGS) entry which is preliminary data.</text>
</comment>
<keyword evidence="1" id="KW-0175">Coiled coil</keyword>
<feature type="region of interest" description="Disordered" evidence="2">
    <location>
        <begin position="1"/>
        <end position="44"/>
    </location>
</feature>
<evidence type="ECO:0000313" key="3">
    <source>
        <dbReference type="EMBL" id="KAJ7371901.1"/>
    </source>
</evidence>
<feature type="coiled-coil region" evidence="1">
    <location>
        <begin position="60"/>
        <end position="131"/>
    </location>
</feature>